<evidence type="ECO:0000256" key="1">
    <source>
        <dbReference type="SAM" id="Phobius"/>
    </source>
</evidence>
<dbReference type="EMBL" id="DVNH01000040">
    <property type="protein sequence ID" value="HIU52023.1"/>
    <property type="molecule type" value="Genomic_DNA"/>
</dbReference>
<feature type="transmembrane region" description="Helical" evidence="1">
    <location>
        <begin position="12"/>
        <end position="31"/>
    </location>
</feature>
<dbReference type="AlphaFoldDB" id="A0A9D1M1S5"/>
<dbReference type="SUPFAM" id="SSF103473">
    <property type="entry name" value="MFS general substrate transporter"/>
    <property type="match status" value="1"/>
</dbReference>
<evidence type="ECO:0000313" key="2">
    <source>
        <dbReference type="EMBL" id="HIU52023.1"/>
    </source>
</evidence>
<reference evidence="2" key="2">
    <citation type="journal article" date="2021" name="PeerJ">
        <title>Extensive microbial diversity within the chicken gut microbiome revealed by metagenomics and culture.</title>
        <authorList>
            <person name="Gilroy R."/>
            <person name="Ravi A."/>
            <person name="Getino M."/>
            <person name="Pursley I."/>
            <person name="Horton D.L."/>
            <person name="Alikhan N.F."/>
            <person name="Baker D."/>
            <person name="Gharbi K."/>
            <person name="Hall N."/>
            <person name="Watson M."/>
            <person name="Adriaenssens E.M."/>
            <person name="Foster-Nyarko E."/>
            <person name="Jarju S."/>
            <person name="Secka A."/>
            <person name="Antonio M."/>
            <person name="Oren A."/>
            <person name="Chaudhuri R.R."/>
            <person name="La Ragione R."/>
            <person name="Hildebrand F."/>
            <person name="Pallen M.J."/>
        </authorList>
    </citation>
    <scope>NUCLEOTIDE SEQUENCE</scope>
    <source>
        <strain evidence="2">CHK195-15760</strain>
    </source>
</reference>
<organism evidence="2 3">
    <name type="scientific">Candidatus Merdicola faecigallinarum</name>
    <dbReference type="NCBI Taxonomy" id="2840862"/>
    <lineage>
        <taxon>Bacteria</taxon>
        <taxon>Bacillati</taxon>
        <taxon>Bacillota</taxon>
        <taxon>Clostridia</taxon>
        <taxon>Candidatus Merdicola</taxon>
    </lineage>
</organism>
<accession>A0A9D1M1S5</accession>
<comment type="caution">
    <text evidence="2">The sequence shown here is derived from an EMBL/GenBank/DDBJ whole genome shotgun (WGS) entry which is preliminary data.</text>
</comment>
<keyword evidence="1" id="KW-0472">Membrane</keyword>
<feature type="transmembrane region" description="Helical" evidence="1">
    <location>
        <begin position="58"/>
        <end position="76"/>
    </location>
</feature>
<name>A0A9D1M1S5_9FIRM</name>
<feature type="transmembrane region" description="Helical" evidence="1">
    <location>
        <begin position="136"/>
        <end position="157"/>
    </location>
</feature>
<feature type="transmembrane region" description="Helical" evidence="1">
    <location>
        <begin position="104"/>
        <end position="124"/>
    </location>
</feature>
<proteinExistence type="predicted"/>
<keyword evidence="1" id="KW-1133">Transmembrane helix</keyword>
<dbReference type="Proteomes" id="UP000824093">
    <property type="component" value="Unassembled WGS sequence"/>
</dbReference>
<protein>
    <submittedName>
        <fullName evidence="2">Uncharacterized protein</fullName>
    </submittedName>
</protein>
<sequence length="176" mass="20629">MLETILYQLSKISGVLIIFLVVVMLVSFILYKMTKKFNIHKKSVMLCGMLTSLKNTQLIMITAIIIRTFLVMFTAIFYTKNILLYLIMIILSSLVYAIFHYRKAIFEIISTSAQIIALYLIHILSNYMIEVSNDPYVLAIKICLIIFIIMYASYFFLKNFEDVITKEKRRKKYEEG</sequence>
<feature type="transmembrane region" description="Helical" evidence="1">
    <location>
        <begin position="82"/>
        <end position="99"/>
    </location>
</feature>
<gene>
    <name evidence="2" type="ORF">IAB70_05335</name>
</gene>
<dbReference type="InterPro" id="IPR036259">
    <property type="entry name" value="MFS_trans_sf"/>
</dbReference>
<keyword evidence="1" id="KW-0812">Transmembrane</keyword>
<evidence type="ECO:0000313" key="3">
    <source>
        <dbReference type="Proteomes" id="UP000824093"/>
    </source>
</evidence>
<reference evidence="2" key="1">
    <citation type="submission" date="2020-10" db="EMBL/GenBank/DDBJ databases">
        <authorList>
            <person name="Gilroy R."/>
        </authorList>
    </citation>
    <scope>NUCLEOTIDE SEQUENCE</scope>
    <source>
        <strain evidence="2">CHK195-15760</strain>
    </source>
</reference>